<dbReference type="GO" id="GO:0016813">
    <property type="term" value="F:hydrolase activity, acting on carbon-nitrogen (but not peptide) bonds, in linear amidines"/>
    <property type="evidence" value="ECO:0007669"/>
    <property type="project" value="InterPro"/>
</dbReference>
<evidence type="ECO:0000256" key="2">
    <source>
        <dbReference type="ARBA" id="ARBA00022801"/>
    </source>
</evidence>
<feature type="binding site" evidence="3">
    <location>
        <position position="394"/>
    </location>
    <ligand>
        <name>Zn(2+)</name>
        <dbReference type="ChEBI" id="CHEBI:29105"/>
        <label>2</label>
    </ligand>
</feature>
<dbReference type="InterPro" id="IPR010158">
    <property type="entry name" value="Amidase_Cbmase"/>
</dbReference>
<dbReference type="Pfam" id="PF01546">
    <property type="entry name" value="Peptidase_M20"/>
    <property type="match status" value="1"/>
</dbReference>
<proteinExistence type="inferred from homology"/>
<feature type="binding site" evidence="3">
    <location>
        <position position="201"/>
    </location>
    <ligand>
        <name>Zn(2+)</name>
        <dbReference type="ChEBI" id="CHEBI:29105"/>
        <label>1</label>
    </ligand>
</feature>
<dbReference type="OrthoDB" id="9808195at2"/>
<dbReference type="AlphaFoldDB" id="A0A1G8KTM0"/>
<name>A0A1G8KTM0_9MICC</name>
<keyword evidence="2 4" id="KW-0378">Hydrolase</keyword>
<dbReference type="PANTHER" id="PTHR32494">
    <property type="entry name" value="ALLANTOATE DEIMINASE-RELATED"/>
    <property type="match status" value="1"/>
</dbReference>
<dbReference type="NCBIfam" id="TIGR01879">
    <property type="entry name" value="hydantase"/>
    <property type="match status" value="1"/>
</dbReference>
<dbReference type="Gene3D" id="3.30.70.360">
    <property type="match status" value="1"/>
</dbReference>
<evidence type="ECO:0000256" key="1">
    <source>
        <dbReference type="ARBA" id="ARBA00006153"/>
    </source>
</evidence>
<evidence type="ECO:0000313" key="5">
    <source>
        <dbReference type="Proteomes" id="UP000199258"/>
    </source>
</evidence>
<dbReference type="InterPro" id="IPR002933">
    <property type="entry name" value="Peptidase_M20"/>
</dbReference>
<dbReference type="PANTHER" id="PTHR32494:SF5">
    <property type="entry name" value="ALLANTOATE AMIDOHYDROLASE"/>
    <property type="match status" value="1"/>
</dbReference>
<comment type="cofactor">
    <cofactor evidence="3">
        <name>Zn(2+)</name>
        <dbReference type="ChEBI" id="CHEBI:29105"/>
    </cofactor>
    <text evidence="3">Binds 2 Zn(2+) ions per subunit.</text>
</comment>
<keyword evidence="3" id="KW-0479">Metal-binding</keyword>
<dbReference type="Proteomes" id="UP000199258">
    <property type="component" value="Unassembled WGS sequence"/>
</dbReference>
<dbReference type="Gene3D" id="3.40.630.10">
    <property type="entry name" value="Zn peptidases"/>
    <property type="match status" value="1"/>
</dbReference>
<dbReference type="CDD" id="cd03884">
    <property type="entry name" value="M20_bAS"/>
    <property type="match status" value="1"/>
</dbReference>
<feature type="binding site" evidence="3">
    <location>
        <position position="103"/>
    </location>
    <ligand>
        <name>Zn(2+)</name>
        <dbReference type="ChEBI" id="CHEBI:29105"/>
        <label>1</label>
    </ligand>
</feature>
<keyword evidence="5" id="KW-1185">Reference proteome</keyword>
<dbReference type="SUPFAM" id="SSF53187">
    <property type="entry name" value="Zn-dependent exopeptidases"/>
    <property type="match status" value="1"/>
</dbReference>
<evidence type="ECO:0000256" key="3">
    <source>
        <dbReference type="PIRSR" id="PIRSR001235-1"/>
    </source>
</evidence>
<dbReference type="RefSeq" id="WP_090587147.1">
    <property type="nucleotide sequence ID" value="NZ_FNDT01000012.1"/>
</dbReference>
<accession>A0A1G8KTM0</accession>
<dbReference type="STRING" id="335973.SAMN04488693_1124"/>
<comment type="similarity">
    <text evidence="1">Belongs to the peptidase M20 family.</text>
</comment>
<keyword evidence="3" id="KW-0862">Zinc</keyword>
<dbReference type="NCBIfam" id="NF006772">
    <property type="entry name" value="PRK09290.2-1"/>
    <property type="match status" value="1"/>
</dbReference>
<dbReference type="GO" id="GO:0046872">
    <property type="term" value="F:metal ion binding"/>
    <property type="evidence" value="ECO:0007669"/>
    <property type="project" value="UniProtKB-KW"/>
</dbReference>
<dbReference type="EMBL" id="FNDT01000012">
    <property type="protein sequence ID" value="SDI46260.1"/>
    <property type="molecule type" value="Genomic_DNA"/>
</dbReference>
<sequence length="427" mass="45708">MSNGAVPEPDPTKFTGADAAFLQDFATLCTFGATSGGGVDRQAGSPADGEQRAWLTGLLEAKGFSVSFDQVGNQFGLLELQPGAPYVLVGSHLDSQPTAGRYDGAYGVLAAAHAAFRLAEEWRADGRSPRYNLAVVNWFNEEGARFKPSMMGSSVYTGKMTAETVLATEDPAGITVREALEATSALGEGEGPKAAYAAEIHIEQGRSMERNGVTIGLVDSNWAANKYQFEVHGEQAHTGSTVIADRRDALLGASMLVVTAREIADSFPDGAVHTSVGQLDVYPNSPVVVPSLVTLLLDLRSPDEELLAQADRMLHDRIGEIEQSARVDIRKTGSHCWPVTPYQPEGVALAEKIAANRGLTHARVKTLAGHDSTNLKDIVPTVMLFVPSVEGISHNEHEYTTDQDIIDGLHTLTDVVRSLCLGELDQR</sequence>
<organism evidence="4 5">
    <name type="scientific">Arthrobacter subterraneus</name>
    <dbReference type="NCBI Taxonomy" id="335973"/>
    <lineage>
        <taxon>Bacteria</taxon>
        <taxon>Bacillati</taxon>
        <taxon>Actinomycetota</taxon>
        <taxon>Actinomycetes</taxon>
        <taxon>Micrococcales</taxon>
        <taxon>Micrococcaceae</taxon>
        <taxon>Arthrobacter</taxon>
    </lineage>
</organism>
<feature type="binding site" evidence="3">
    <location>
        <position position="142"/>
    </location>
    <ligand>
        <name>Zn(2+)</name>
        <dbReference type="ChEBI" id="CHEBI:29105"/>
        <label>2</label>
    </ligand>
</feature>
<gene>
    <name evidence="4" type="ORF">SAMN04488693_1124</name>
</gene>
<dbReference type="InterPro" id="IPR036264">
    <property type="entry name" value="Bact_exopeptidase_dim_dom"/>
</dbReference>
<protein>
    <submittedName>
        <fullName evidence="4">N-carbamoyl-L-amino-acid hydrolase</fullName>
    </submittedName>
</protein>
<dbReference type="PIRSF" id="PIRSF001235">
    <property type="entry name" value="Amidase_carbamoylase"/>
    <property type="match status" value="1"/>
</dbReference>
<reference evidence="4 5" key="1">
    <citation type="submission" date="2016-10" db="EMBL/GenBank/DDBJ databases">
        <authorList>
            <person name="de Groot N.N."/>
        </authorList>
    </citation>
    <scope>NUCLEOTIDE SEQUENCE [LARGE SCALE GENOMIC DNA]</scope>
    <source>
        <strain evidence="4 5">NP_1H</strain>
    </source>
</reference>
<dbReference type="SUPFAM" id="SSF55031">
    <property type="entry name" value="Bacterial exopeptidase dimerisation domain"/>
    <property type="match status" value="1"/>
</dbReference>
<feature type="binding site" evidence="3">
    <location>
        <position position="103"/>
    </location>
    <ligand>
        <name>Zn(2+)</name>
        <dbReference type="ChEBI" id="CHEBI:29105"/>
        <label>2</label>
    </ligand>
</feature>
<feature type="binding site" evidence="3">
    <location>
        <position position="92"/>
    </location>
    <ligand>
        <name>Zn(2+)</name>
        <dbReference type="ChEBI" id="CHEBI:29105"/>
        <label>1</label>
    </ligand>
</feature>
<evidence type="ECO:0000313" key="4">
    <source>
        <dbReference type="EMBL" id="SDI46260.1"/>
    </source>
</evidence>